<dbReference type="InterPro" id="IPR006115">
    <property type="entry name" value="6PGDH_NADP-bd"/>
</dbReference>
<dbReference type="InterPro" id="IPR006114">
    <property type="entry name" value="6PGDH_C"/>
</dbReference>
<dbReference type="GO" id="GO:0016054">
    <property type="term" value="P:organic acid catabolic process"/>
    <property type="evidence" value="ECO:0007669"/>
    <property type="project" value="UniProtKB-ARBA"/>
</dbReference>
<dbReference type="GO" id="GO:0019521">
    <property type="term" value="P:D-gluconate metabolic process"/>
    <property type="evidence" value="ECO:0007669"/>
    <property type="project" value="UniProtKB-KW"/>
</dbReference>
<comment type="similarity">
    <text evidence="1">Belongs to the 6-phosphogluconate dehydrogenase family.</text>
</comment>
<dbReference type="Gene3D" id="1.10.1040.10">
    <property type="entry name" value="N-(1-d-carboxylethyl)-l-norvaline Dehydrogenase, domain 2"/>
    <property type="match status" value="1"/>
</dbReference>
<reference evidence="6" key="1">
    <citation type="submission" date="2011-12" db="EMBL/GenBank/DDBJ databases">
        <title>The complete genome of chromosome of Sulfobacillus acidophilus DSM 10332.</title>
        <authorList>
            <person name="Lucas S."/>
            <person name="Han J."/>
            <person name="Lapidus A."/>
            <person name="Bruce D."/>
            <person name="Goodwin L."/>
            <person name="Pitluck S."/>
            <person name="Peters L."/>
            <person name="Kyrpides N."/>
            <person name="Mavromatis K."/>
            <person name="Ivanova N."/>
            <person name="Mikhailova N."/>
            <person name="Chertkov O."/>
            <person name="Saunders E."/>
            <person name="Detter J.C."/>
            <person name="Tapia R."/>
            <person name="Han C."/>
            <person name="Land M."/>
            <person name="Hauser L."/>
            <person name="Markowitz V."/>
            <person name="Cheng J.-F."/>
            <person name="Hugenholtz P."/>
            <person name="Woyke T."/>
            <person name="Wu D."/>
            <person name="Pukall R."/>
            <person name="Gehrich-Schroeter G."/>
            <person name="Schneider S."/>
            <person name="Klenk H.-P."/>
            <person name="Eisen J.A."/>
        </authorList>
    </citation>
    <scope>NUCLEOTIDE SEQUENCE [LARGE SCALE GENOMIC DNA]</scope>
    <source>
        <strain evidence="6">ATCC 700253 / DSM 10332 / NAL</strain>
    </source>
</reference>
<feature type="domain" description="6-phosphogluconate dehydrogenase C-terminal" evidence="4">
    <location>
        <begin position="167"/>
        <end position="294"/>
    </location>
</feature>
<keyword evidence="2 5" id="KW-0560">Oxidoreductase</keyword>
<dbReference type="GO" id="GO:0006098">
    <property type="term" value="P:pentose-phosphate shunt"/>
    <property type="evidence" value="ECO:0007669"/>
    <property type="project" value="InterPro"/>
</dbReference>
<organism evidence="5 6">
    <name type="scientific">Sulfobacillus acidophilus (strain ATCC 700253 / DSM 10332 / NAL)</name>
    <dbReference type="NCBI Taxonomy" id="679936"/>
    <lineage>
        <taxon>Bacteria</taxon>
        <taxon>Bacillati</taxon>
        <taxon>Bacillota</taxon>
        <taxon>Clostridia</taxon>
        <taxon>Eubacteriales</taxon>
        <taxon>Clostridiales Family XVII. Incertae Sedis</taxon>
        <taxon>Sulfobacillus</taxon>
    </lineage>
</organism>
<dbReference type="Gene3D" id="3.40.50.720">
    <property type="entry name" value="NAD(P)-binding Rossmann-like Domain"/>
    <property type="match status" value="1"/>
</dbReference>
<dbReference type="InterPro" id="IPR004849">
    <property type="entry name" value="6DGDH_YqeC"/>
</dbReference>
<dbReference type="SUPFAM" id="SSF51735">
    <property type="entry name" value="NAD(P)-binding Rossmann-fold domains"/>
    <property type="match status" value="1"/>
</dbReference>
<accession>G8TWS1</accession>
<keyword evidence="6" id="KW-1185">Reference proteome</keyword>
<evidence type="ECO:0000259" key="4">
    <source>
        <dbReference type="SMART" id="SM01350"/>
    </source>
</evidence>
<dbReference type="PANTHER" id="PTHR11811">
    <property type="entry name" value="6-PHOSPHOGLUCONATE DEHYDROGENASE"/>
    <property type="match status" value="1"/>
</dbReference>
<dbReference type="AlphaFoldDB" id="G8TWS1"/>
<dbReference type="Proteomes" id="UP000005439">
    <property type="component" value="Chromosome"/>
</dbReference>
<dbReference type="GO" id="GO:0004616">
    <property type="term" value="F:phosphogluconate dehydrogenase (decarboxylating) activity"/>
    <property type="evidence" value="ECO:0007669"/>
    <property type="project" value="UniProtKB-EC"/>
</dbReference>
<protein>
    <submittedName>
        <fullName evidence="5">6-phosphogluconate dehydrogenase, decarboxylating</fullName>
        <ecNumber evidence="5">1.1.1.44</ecNumber>
    </submittedName>
</protein>
<dbReference type="InterPro" id="IPR013328">
    <property type="entry name" value="6PGD_dom2"/>
</dbReference>
<dbReference type="SMART" id="SM01350">
    <property type="entry name" value="6PGD"/>
    <property type="match status" value="1"/>
</dbReference>
<evidence type="ECO:0000256" key="3">
    <source>
        <dbReference type="ARBA" id="ARBA00023064"/>
    </source>
</evidence>
<evidence type="ECO:0000256" key="1">
    <source>
        <dbReference type="ARBA" id="ARBA00008419"/>
    </source>
</evidence>
<dbReference type="NCBIfam" id="NF007161">
    <property type="entry name" value="PRK09599.1"/>
    <property type="match status" value="1"/>
</dbReference>
<dbReference type="PATRIC" id="fig|679936.5.peg.2689"/>
<dbReference type="GO" id="GO:0050661">
    <property type="term" value="F:NADP binding"/>
    <property type="evidence" value="ECO:0007669"/>
    <property type="project" value="InterPro"/>
</dbReference>
<evidence type="ECO:0000313" key="5">
    <source>
        <dbReference type="EMBL" id="AEW06060.1"/>
    </source>
</evidence>
<evidence type="ECO:0000313" key="6">
    <source>
        <dbReference type="Proteomes" id="UP000005439"/>
    </source>
</evidence>
<keyword evidence="3" id="KW-0311">Gluconate utilization</keyword>
<dbReference type="Pfam" id="PF00393">
    <property type="entry name" value="6PGD"/>
    <property type="match status" value="1"/>
</dbReference>
<dbReference type="EC" id="1.1.1.44" evidence="5"/>
<gene>
    <name evidence="5" type="ordered locus">Sulac_2598</name>
</gene>
<dbReference type="STRING" id="679936.Sulac_2598"/>
<dbReference type="PROSITE" id="PS00461">
    <property type="entry name" value="6PGD"/>
    <property type="match status" value="1"/>
</dbReference>
<dbReference type="InterPro" id="IPR008927">
    <property type="entry name" value="6-PGluconate_DH-like_C_sf"/>
</dbReference>
<dbReference type="EMBL" id="CP003179">
    <property type="protein sequence ID" value="AEW06060.1"/>
    <property type="molecule type" value="Genomic_DNA"/>
</dbReference>
<proteinExistence type="inferred from homology"/>
<evidence type="ECO:0000256" key="2">
    <source>
        <dbReference type="ARBA" id="ARBA00023002"/>
    </source>
</evidence>
<dbReference type="InterPro" id="IPR036291">
    <property type="entry name" value="NAD(P)-bd_dom_sf"/>
</dbReference>
<name>G8TWS1_SULAD</name>
<dbReference type="KEGG" id="sap:Sulac_2598"/>
<dbReference type="SUPFAM" id="SSF48179">
    <property type="entry name" value="6-phosphogluconate dehydrogenase C-terminal domain-like"/>
    <property type="match status" value="1"/>
</dbReference>
<dbReference type="PROSITE" id="PS00895">
    <property type="entry name" value="3_HYDROXYISOBUT_DH"/>
    <property type="match status" value="1"/>
</dbReference>
<reference evidence="5 6" key="2">
    <citation type="journal article" date="2012" name="Stand. Genomic Sci.">
        <title>Complete genome sequence of the moderately thermophilic mineral-sulfide-oxidizing firmicute Sulfobacillus acidophilus type strain (NAL(T)).</title>
        <authorList>
            <person name="Anderson I."/>
            <person name="Chertkov O."/>
            <person name="Chen A."/>
            <person name="Saunders E."/>
            <person name="Lapidus A."/>
            <person name="Nolan M."/>
            <person name="Lucas S."/>
            <person name="Hammon N."/>
            <person name="Deshpande S."/>
            <person name="Cheng J.F."/>
            <person name="Han C."/>
            <person name="Tapia R."/>
            <person name="Goodwin L.A."/>
            <person name="Pitluck S."/>
            <person name="Liolios K."/>
            <person name="Pagani I."/>
            <person name="Ivanova N."/>
            <person name="Mikhailova N."/>
            <person name="Pati A."/>
            <person name="Palaniappan K."/>
            <person name="Land M."/>
            <person name="Pan C."/>
            <person name="Rohde M."/>
            <person name="Pukall R."/>
            <person name="Goker M."/>
            <person name="Detter J.C."/>
            <person name="Woyke T."/>
            <person name="Bristow J."/>
            <person name="Eisen J.A."/>
            <person name="Markowitz V."/>
            <person name="Hugenholtz P."/>
            <person name="Kyrpides N.C."/>
            <person name="Klenk H.P."/>
            <person name="Mavromatis K."/>
        </authorList>
    </citation>
    <scope>NUCLEOTIDE SEQUENCE [LARGE SCALE GENOMIC DNA]</scope>
    <source>
        <strain evidence="6">ATCC 700253 / DSM 10332 / NAL</strain>
    </source>
</reference>
<dbReference type="Pfam" id="PF03446">
    <property type="entry name" value="NAD_binding_2"/>
    <property type="match status" value="1"/>
</dbReference>
<dbReference type="HOGENOM" id="CLU_024540_0_0_9"/>
<sequence length="298" mass="32470">MKAAMIGLGRMGHNMAERLLRHGHELVIFNRTTSAYAGLVELGATVAPDLASLHALLTPPRVVWVMVPAGAPTEEVITQLFEILEAGDIIIDGGNSNFRDSMRRAQAARERGLFFIDSGTSGGIWGLQNGYCLMVGGEPEAVEIARPLFIDLAPEDGFLHVGPVGSGHFVKMVHNGIEYGLLQAYGEGFEILKASEFPLDLPAVAKLWNHGSVVRSWLLELLEKAYAENPDLKGIRGYVEDSGEGRWTVEEAIRENVPAPVITLSLMARFSSRQEESYSAKVIAALRNQFGGHPIKPE</sequence>
<dbReference type="PRINTS" id="PR00076">
    <property type="entry name" value="6PGDHDRGNASE"/>
</dbReference>
<dbReference type="InterPro" id="IPR006184">
    <property type="entry name" value="6PGdom_BS"/>
</dbReference>
<dbReference type="InterPro" id="IPR006183">
    <property type="entry name" value="Pgluconate_DH"/>
</dbReference>
<dbReference type="InterPro" id="IPR002204">
    <property type="entry name" value="3-OH-isobutyrate_DH-rel_CS"/>
</dbReference>
<dbReference type="NCBIfam" id="TIGR00872">
    <property type="entry name" value="gnd_rel"/>
    <property type="match status" value="1"/>
</dbReference>